<proteinExistence type="predicted"/>
<feature type="compositionally biased region" description="Low complexity" evidence="2">
    <location>
        <begin position="1"/>
        <end position="15"/>
    </location>
</feature>
<reference evidence="3" key="1">
    <citation type="submission" date="2021-05" db="EMBL/GenBank/DDBJ databases">
        <title>A free-living protist that lacks canonical eukaryotic 1 DNA replication and segregation systems.</title>
        <authorList>
            <person name="Salas-Leiva D.E."/>
            <person name="Tromer E.C."/>
            <person name="Curtis B.A."/>
            <person name="Jerlstrom-Hultqvist J."/>
            <person name="Kolisko M."/>
            <person name="Yi Z."/>
            <person name="Salas-Leiva J.S."/>
            <person name="Gallot-Lavallee L."/>
            <person name="Kops G.J.P.L."/>
            <person name="Archibald J.M."/>
            <person name="Simpson A.G.B."/>
            <person name="Roger A.J."/>
        </authorList>
    </citation>
    <scope>NUCLEOTIDE SEQUENCE</scope>
    <source>
        <strain evidence="3">BICM</strain>
    </source>
</reference>
<feature type="compositionally biased region" description="Polar residues" evidence="2">
    <location>
        <begin position="49"/>
        <end position="59"/>
    </location>
</feature>
<feature type="region of interest" description="Disordered" evidence="2">
    <location>
        <begin position="47"/>
        <end position="70"/>
    </location>
</feature>
<name>A0A8J6E099_9EUKA</name>
<comment type="caution">
    <text evidence="3">The sequence shown here is derived from an EMBL/GenBank/DDBJ whole genome shotgun (WGS) entry which is preliminary data.</text>
</comment>
<dbReference type="AlphaFoldDB" id="A0A8J6E099"/>
<accession>A0A8J6E099</accession>
<evidence type="ECO:0000313" key="3">
    <source>
        <dbReference type="EMBL" id="KAG9394794.1"/>
    </source>
</evidence>
<feature type="coiled-coil region" evidence="1">
    <location>
        <begin position="92"/>
        <end position="197"/>
    </location>
</feature>
<dbReference type="EMBL" id="JAHDYR010000013">
    <property type="protein sequence ID" value="KAG9394794.1"/>
    <property type="molecule type" value="Genomic_DNA"/>
</dbReference>
<protein>
    <submittedName>
        <fullName evidence="3">Uncharacterized protein</fullName>
    </submittedName>
</protein>
<dbReference type="Proteomes" id="UP000717585">
    <property type="component" value="Unassembled WGS sequence"/>
</dbReference>
<feature type="coiled-coil region" evidence="1">
    <location>
        <begin position="227"/>
        <end position="332"/>
    </location>
</feature>
<keyword evidence="1" id="KW-0175">Coiled coil</keyword>
<feature type="region of interest" description="Disordered" evidence="2">
    <location>
        <begin position="1"/>
        <end position="21"/>
    </location>
</feature>
<gene>
    <name evidence="3" type="ORF">J8273_3771</name>
</gene>
<sequence>MSSPSSPSKQPMSVSEARTELALKQQRVRELERTASALRYEIEGRQKEITSLSRPQTPNHPLRSSHAFPEAATPEAISHRTVEADIMSTPVFQRLQGQLRAMRKANQVLEKRLTSDMSMVIGKLQNDLKVALDERTALERELVDVESQKERVNELLTKRLGDDKTGLVRVEQLRGEIQFLQSEVGRLQHELDSTRQANSARENHDIHMARVLGAIWTNIKSRTARPKEEWDEDVKDVTRRVNRLLDSLEQENAMLSAAKMNSEAEVVEMADAKEVLVMERDEVQKAREAEERKTAQVRAGMRRQIAELQSSKDALEEKLLALTRELNVAKGVRSKGAR</sequence>
<evidence type="ECO:0000256" key="1">
    <source>
        <dbReference type="SAM" id="Coils"/>
    </source>
</evidence>
<organism evidence="3 4">
    <name type="scientific">Carpediemonas membranifera</name>
    <dbReference type="NCBI Taxonomy" id="201153"/>
    <lineage>
        <taxon>Eukaryota</taxon>
        <taxon>Metamonada</taxon>
        <taxon>Carpediemonas-like organisms</taxon>
        <taxon>Carpediemonas</taxon>
    </lineage>
</organism>
<keyword evidence="4" id="KW-1185">Reference proteome</keyword>
<evidence type="ECO:0000313" key="4">
    <source>
        <dbReference type="Proteomes" id="UP000717585"/>
    </source>
</evidence>
<evidence type="ECO:0000256" key="2">
    <source>
        <dbReference type="SAM" id="MobiDB-lite"/>
    </source>
</evidence>